<dbReference type="InterPro" id="IPR022712">
    <property type="entry name" value="Beta_Casp"/>
</dbReference>
<evidence type="ECO:0000256" key="1">
    <source>
        <dbReference type="ARBA" id="ARBA00022801"/>
    </source>
</evidence>
<dbReference type="Pfam" id="PF10996">
    <property type="entry name" value="Beta-Casp"/>
    <property type="match status" value="1"/>
</dbReference>
<dbReference type="SMART" id="SM00849">
    <property type="entry name" value="Lactamase_B"/>
    <property type="match status" value="1"/>
</dbReference>
<dbReference type="AlphaFoldDB" id="A0A1F5GDD1"/>
<name>A0A1F5GDD1_9BACT</name>
<dbReference type="SUPFAM" id="SSF56281">
    <property type="entry name" value="Metallo-hydrolase/oxidoreductase"/>
    <property type="match status" value="1"/>
</dbReference>
<dbReference type="PANTHER" id="PTHR11203:SF37">
    <property type="entry name" value="INTEGRATOR COMPLEX SUBUNIT 11"/>
    <property type="match status" value="1"/>
</dbReference>
<dbReference type="InterPro" id="IPR036866">
    <property type="entry name" value="RibonucZ/Hydroxyglut_hydro"/>
</dbReference>
<evidence type="ECO:0000313" key="5">
    <source>
        <dbReference type="Proteomes" id="UP000177124"/>
    </source>
</evidence>
<accession>A0A1F5GDD1</accession>
<dbReference type="Gene3D" id="3.60.15.10">
    <property type="entry name" value="Ribonuclease Z/Hydroxyacylglutathione hydrolase-like"/>
    <property type="match status" value="1"/>
</dbReference>
<dbReference type="STRING" id="1797716.A3D07_04100"/>
<feature type="domain" description="Beta-Casp" evidence="3">
    <location>
        <begin position="239"/>
        <end position="363"/>
    </location>
</feature>
<dbReference type="InterPro" id="IPR001279">
    <property type="entry name" value="Metallo-B-lactamas"/>
</dbReference>
<evidence type="ECO:0000313" key="4">
    <source>
        <dbReference type="EMBL" id="OGD89878.1"/>
    </source>
</evidence>
<dbReference type="Pfam" id="PF07521">
    <property type="entry name" value="RMMBL"/>
    <property type="match status" value="1"/>
</dbReference>
<feature type="domain" description="Metallo-beta-lactamase" evidence="2">
    <location>
        <begin position="13"/>
        <end position="219"/>
    </location>
</feature>
<dbReference type="Gene3D" id="3.40.50.10890">
    <property type="match status" value="1"/>
</dbReference>
<dbReference type="EMBL" id="MFBF01000060">
    <property type="protein sequence ID" value="OGD89878.1"/>
    <property type="molecule type" value="Genomic_DNA"/>
</dbReference>
<dbReference type="InterPro" id="IPR050698">
    <property type="entry name" value="MBL"/>
</dbReference>
<evidence type="ECO:0008006" key="6">
    <source>
        <dbReference type="Google" id="ProtNLM"/>
    </source>
</evidence>
<dbReference type="PANTHER" id="PTHR11203">
    <property type="entry name" value="CLEAVAGE AND POLYADENYLATION SPECIFICITY FACTOR FAMILY MEMBER"/>
    <property type="match status" value="1"/>
</dbReference>
<organism evidence="4 5">
    <name type="scientific">Candidatus Curtissbacteria bacterium RIFCSPHIGHO2_02_FULL_42_15</name>
    <dbReference type="NCBI Taxonomy" id="1797716"/>
    <lineage>
        <taxon>Bacteria</taxon>
        <taxon>Candidatus Curtissiibacteriota</taxon>
    </lineage>
</organism>
<dbReference type="SMART" id="SM01027">
    <property type="entry name" value="Beta-Casp"/>
    <property type="match status" value="1"/>
</dbReference>
<evidence type="ECO:0000259" key="3">
    <source>
        <dbReference type="SMART" id="SM01027"/>
    </source>
</evidence>
<proteinExistence type="predicted"/>
<dbReference type="Proteomes" id="UP000177124">
    <property type="component" value="Unassembled WGS sequence"/>
</dbReference>
<protein>
    <recommendedName>
        <fullName evidence="6">MBL fold metallo-hydrolase</fullName>
    </recommendedName>
</protein>
<sequence>MRLSFFGACREVTGSNILLETSGQKIIIECGFFQGGGNSEERNFAPFMFNPASCNAVIVGHAHLDHTGRLPKLVQDGFSSQIFATAPTKELTELVLEDAQKLMEEEAERNGHKLLYSKSAVAKTIDKFTTIPYNERVEISKNVYLTFLNAGHILGSAISVIEAEGEKLVYTSDLGNTPSLLLDEPENVTDCDYIICESTYGGRIHEDTSKRQQALAEIINGTVTQNGILLIPSFAIERTQELLHDIDHFCTINNCQKPTFFLDSPLAEKVTAVFKKYPKFLSNKLRHEHADYDFFGLDRVKFTTSVDQSKEIESAPNPKIIIAGSGMMNGGRILHHAKRYLSSSKNSLLIVGYQAKGTLGRRLLEKEPQVVIFGQNIPVNAKVRAIGSYSAHADSPQIIDWISKVSNVKKVFLVHGENDQSVILSKLIRKKINIDVEIPQQGESFNLTSSTQEKTFKRQVNA</sequence>
<dbReference type="GO" id="GO:0004521">
    <property type="term" value="F:RNA endonuclease activity"/>
    <property type="evidence" value="ECO:0007669"/>
    <property type="project" value="TreeGrafter"/>
</dbReference>
<comment type="caution">
    <text evidence="4">The sequence shown here is derived from an EMBL/GenBank/DDBJ whole genome shotgun (WGS) entry which is preliminary data.</text>
</comment>
<keyword evidence="1" id="KW-0378">Hydrolase</keyword>
<reference evidence="4 5" key="1">
    <citation type="journal article" date="2016" name="Nat. Commun.">
        <title>Thousands of microbial genomes shed light on interconnected biogeochemical processes in an aquifer system.</title>
        <authorList>
            <person name="Anantharaman K."/>
            <person name="Brown C.T."/>
            <person name="Hug L.A."/>
            <person name="Sharon I."/>
            <person name="Castelle C.J."/>
            <person name="Probst A.J."/>
            <person name="Thomas B.C."/>
            <person name="Singh A."/>
            <person name="Wilkins M.J."/>
            <person name="Karaoz U."/>
            <person name="Brodie E.L."/>
            <person name="Williams K.H."/>
            <person name="Hubbard S.S."/>
            <person name="Banfield J.F."/>
        </authorList>
    </citation>
    <scope>NUCLEOTIDE SEQUENCE [LARGE SCALE GENOMIC DNA]</scope>
</reference>
<evidence type="ECO:0000259" key="2">
    <source>
        <dbReference type="SMART" id="SM00849"/>
    </source>
</evidence>
<dbReference type="InterPro" id="IPR011108">
    <property type="entry name" value="RMMBL"/>
</dbReference>
<dbReference type="Pfam" id="PF16661">
    <property type="entry name" value="Lactamase_B_6"/>
    <property type="match status" value="1"/>
</dbReference>
<dbReference type="CDD" id="cd16295">
    <property type="entry name" value="TTHA0252-CPSF-like_MBL-fold"/>
    <property type="match status" value="1"/>
</dbReference>
<dbReference type="GO" id="GO:0016787">
    <property type="term" value="F:hydrolase activity"/>
    <property type="evidence" value="ECO:0007669"/>
    <property type="project" value="UniProtKB-KW"/>
</dbReference>
<gene>
    <name evidence="4" type="ORF">A3D07_04100</name>
</gene>